<evidence type="ECO:0000313" key="3">
    <source>
        <dbReference type="EMBL" id="EPE30160.1"/>
    </source>
</evidence>
<evidence type="ECO:0000313" key="4">
    <source>
        <dbReference type="Proteomes" id="UP000016922"/>
    </source>
</evidence>
<feature type="region of interest" description="Disordered" evidence="2">
    <location>
        <begin position="692"/>
        <end position="713"/>
    </location>
</feature>
<dbReference type="Gene3D" id="2.40.50.40">
    <property type="match status" value="1"/>
</dbReference>
<accession>S3CWZ1</accession>
<feature type="compositionally biased region" description="Basic residues" evidence="2">
    <location>
        <begin position="1035"/>
        <end position="1044"/>
    </location>
</feature>
<evidence type="ECO:0000256" key="1">
    <source>
        <dbReference type="SAM" id="Coils"/>
    </source>
</evidence>
<reference evidence="3 4" key="1">
    <citation type="journal article" date="2013" name="BMC Genomics">
        <title>Genomics-driven discovery of the pneumocandin biosynthetic gene cluster in the fungus Glarea lozoyensis.</title>
        <authorList>
            <person name="Chen L."/>
            <person name="Yue Q."/>
            <person name="Zhang X."/>
            <person name="Xiang M."/>
            <person name="Wang C."/>
            <person name="Li S."/>
            <person name="Che Y."/>
            <person name="Ortiz-Lopez F.J."/>
            <person name="Bills G.F."/>
            <person name="Liu X."/>
            <person name="An Z."/>
        </authorList>
    </citation>
    <scope>NUCLEOTIDE SEQUENCE [LARGE SCALE GENOMIC DNA]</scope>
    <source>
        <strain evidence="4">ATCC 20868 / MF5171</strain>
    </source>
</reference>
<feature type="region of interest" description="Disordered" evidence="2">
    <location>
        <begin position="1019"/>
        <end position="1055"/>
    </location>
</feature>
<dbReference type="GeneID" id="19471923"/>
<feature type="region of interest" description="Disordered" evidence="2">
    <location>
        <begin position="941"/>
        <end position="964"/>
    </location>
</feature>
<feature type="compositionally biased region" description="Polar residues" evidence="2">
    <location>
        <begin position="1"/>
        <end position="10"/>
    </location>
</feature>
<feature type="region of interest" description="Disordered" evidence="2">
    <location>
        <begin position="173"/>
        <end position="198"/>
    </location>
</feature>
<dbReference type="Proteomes" id="UP000016922">
    <property type="component" value="Unassembled WGS sequence"/>
</dbReference>
<feature type="compositionally biased region" description="Basic and acidic residues" evidence="2">
    <location>
        <begin position="947"/>
        <end position="964"/>
    </location>
</feature>
<keyword evidence="4" id="KW-1185">Reference proteome</keyword>
<dbReference type="AlphaFoldDB" id="S3CWZ1"/>
<feature type="compositionally biased region" description="Polar residues" evidence="2">
    <location>
        <begin position="383"/>
        <end position="401"/>
    </location>
</feature>
<feature type="compositionally biased region" description="Polar residues" evidence="2">
    <location>
        <begin position="173"/>
        <end position="184"/>
    </location>
</feature>
<dbReference type="HOGENOM" id="CLU_290188_0_0_1"/>
<evidence type="ECO:0000256" key="2">
    <source>
        <dbReference type="SAM" id="MobiDB-lite"/>
    </source>
</evidence>
<feature type="region of interest" description="Disordered" evidence="2">
    <location>
        <begin position="834"/>
        <end position="861"/>
    </location>
</feature>
<feature type="compositionally biased region" description="Polar residues" evidence="2">
    <location>
        <begin position="19"/>
        <end position="50"/>
    </location>
</feature>
<organism evidence="3 4">
    <name type="scientific">Glarea lozoyensis (strain ATCC 20868 / MF5171)</name>
    <dbReference type="NCBI Taxonomy" id="1116229"/>
    <lineage>
        <taxon>Eukaryota</taxon>
        <taxon>Fungi</taxon>
        <taxon>Dikarya</taxon>
        <taxon>Ascomycota</taxon>
        <taxon>Pezizomycotina</taxon>
        <taxon>Leotiomycetes</taxon>
        <taxon>Helotiales</taxon>
        <taxon>Helotiaceae</taxon>
        <taxon>Glarea</taxon>
    </lineage>
</organism>
<feature type="region of interest" description="Disordered" evidence="2">
    <location>
        <begin position="1"/>
        <end position="50"/>
    </location>
</feature>
<gene>
    <name evidence="3" type="ORF">GLAREA_12883</name>
</gene>
<feature type="region of interest" description="Disordered" evidence="2">
    <location>
        <begin position="75"/>
        <end position="133"/>
    </location>
</feature>
<dbReference type="KEGG" id="glz:GLAREA_12883"/>
<feature type="coiled-coil region" evidence="1">
    <location>
        <begin position="973"/>
        <end position="1014"/>
    </location>
</feature>
<protein>
    <submittedName>
        <fullName evidence="3">Uncharacterized protein</fullName>
    </submittedName>
</protein>
<dbReference type="EMBL" id="KE145365">
    <property type="protein sequence ID" value="EPE30160.1"/>
    <property type="molecule type" value="Genomic_DNA"/>
</dbReference>
<keyword evidence="1" id="KW-0175">Coiled coil</keyword>
<dbReference type="OrthoDB" id="10576343at2759"/>
<feature type="region of interest" description="Disordered" evidence="2">
    <location>
        <begin position="383"/>
        <end position="404"/>
    </location>
</feature>
<sequence length="1055" mass="117795">MAGKTSTTDIPSPGRDLARNSTSSVFTSAQSTTEPVQATQTKSKVAKRYTSTIEIQIPVYRHSKMPSNFQNNALMRARLPPKPPPAKDQSQDKDSDSSGQYSTTPSEVPGNTRVNFRIPAKNQVSETAGQSTEISKGLNNILKENLLNENLKRNHMGEMRGIARLEKNPFATINTRTPPQNTTPAEKPSASAVESEDPTKSLDANAVFKFKQDMTLSNIRESLSMNAQEWLSFVRSIRSLRRNKDNSHWPSNGLLWMIEATRFCFPQETHGLSIEWRCAAFMYIRSQERLLKDLDGTETQGPQSMPSTRSNSGINITEAVPERSEGMDVGDKIVLGDAKTKYPRSATAIKANAGSNTTEAVPAHSGDRDVVDLIVLNNTEARKPQSTTATKANLGSNTTKHVSAKPGDMETIDKIMKDMSLSKIQQSLGIEDSNWSLFVSEVRKRLAALSTLNSRLKELQALVKEFQVRGMFFPKALSNDWLCAAFRFIASQGTVEISSEENKKREYTKTVASKVADVTLASESSTITLSASKQLQVQTESTRKSARPLQLDEADLEWLLEIRLKDSRRMKDILQYPLAQNPRANDPEEYHARHEKYLAIALERNSKANQIPTPIIPAIDAEALDVSTDIWNNTTTRAIDDEPEDNIMVDEQVVRQPLKFSELEATGESGSRASIATNSLSAGSVEKAITSGDPNLITIDDDSHKNRTEQQPQIQVLPQKGYFSKTNTTFTGKKVPARLPSSLVQDASDDSGFSDSDFDSDDESITAEPMIAEMTLPTLSTATRNGTKVRQRYEPSAVGDHNFAEIPQSKARIQRKATGQAKISEELKATLLPRSISQSGVSSKVSAQKEPTQSDRQSPKTLKEMIAARTKTRNPLSISPNPDETWEVEEVIEKASTTLTEYLVKWKGREGQEWVTARHFSNPEYARQELERLGAEAFDEGEGVGIEESRMTGKSRKHDEAMRRAREQMVRDMVDLTKDSEELVRNREELAKDRKKLIKDKEAFVERVERFEERLEDEMDGVRYGRVSESESPPVKRRRGRPRKKGDGEVSYLDR</sequence>
<feature type="compositionally biased region" description="Basic and acidic residues" evidence="2">
    <location>
        <begin position="1020"/>
        <end position="1029"/>
    </location>
</feature>
<name>S3CWZ1_GLAL2</name>
<feature type="compositionally biased region" description="Polar residues" evidence="2">
    <location>
        <begin position="122"/>
        <end position="133"/>
    </location>
</feature>
<feature type="compositionally biased region" description="Basic and acidic residues" evidence="2">
    <location>
        <begin position="1045"/>
        <end position="1055"/>
    </location>
</feature>
<dbReference type="RefSeq" id="XP_008082837.1">
    <property type="nucleotide sequence ID" value="XM_008084646.1"/>
</dbReference>
<proteinExistence type="predicted"/>
<feature type="compositionally biased region" description="Low complexity" evidence="2">
    <location>
        <begin position="835"/>
        <end position="849"/>
    </location>
</feature>